<proteinExistence type="predicted"/>
<dbReference type="Proteomes" id="UP000735302">
    <property type="component" value="Unassembled WGS sequence"/>
</dbReference>
<dbReference type="EMBL" id="BLXT01002292">
    <property type="protein sequence ID" value="GFN92714.1"/>
    <property type="molecule type" value="Genomic_DNA"/>
</dbReference>
<dbReference type="AlphaFoldDB" id="A0AAV3ZC49"/>
<organism evidence="1 2">
    <name type="scientific">Plakobranchus ocellatus</name>
    <dbReference type="NCBI Taxonomy" id="259542"/>
    <lineage>
        <taxon>Eukaryota</taxon>
        <taxon>Metazoa</taxon>
        <taxon>Spiralia</taxon>
        <taxon>Lophotrochozoa</taxon>
        <taxon>Mollusca</taxon>
        <taxon>Gastropoda</taxon>
        <taxon>Heterobranchia</taxon>
        <taxon>Euthyneura</taxon>
        <taxon>Panpulmonata</taxon>
        <taxon>Sacoglossa</taxon>
        <taxon>Placobranchoidea</taxon>
        <taxon>Plakobranchidae</taxon>
        <taxon>Plakobranchus</taxon>
    </lineage>
</organism>
<name>A0AAV3ZC49_9GAST</name>
<comment type="caution">
    <text evidence="1">The sequence shown here is derived from an EMBL/GenBank/DDBJ whole genome shotgun (WGS) entry which is preliminary data.</text>
</comment>
<evidence type="ECO:0000313" key="2">
    <source>
        <dbReference type="Proteomes" id="UP000735302"/>
    </source>
</evidence>
<evidence type="ECO:0000313" key="1">
    <source>
        <dbReference type="EMBL" id="GFN92714.1"/>
    </source>
</evidence>
<sequence length="78" mass="9100">MNDIRRAADPEWQRKAQDQRKWKTSTESYILQWMDKASNNNNKVLINWFLSVNQCGHHVEDSGLNSKHGCVVGYHARS</sequence>
<protein>
    <submittedName>
        <fullName evidence="1">Uncharacterized protein</fullName>
    </submittedName>
</protein>
<accession>A0AAV3ZC49</accession>
<keyword evidence="2" id="KW-1185">Reference proteome</keyword>
<reference evidence="1 2" key="1">
    <citation type="journal article" date="2021" name="Elife">
        <title>Chloroplast acquisition without the gene transfer in kleptoplastic sea slugs, Plakobranchus ocellatus.</title>
        <authorList>
            <person name="Maeda T."/>
            <person name="Takahashi S."/>
            <person name="Yoshida T."/>
            <person name="Shimamura S."/>
            <person name="Takaki Y."/>
            <person name="Nagai Y."/>
            <person name="Toyoda A."/>
            <person name="Suzuki Y."/>
            <person name="Arimoto A."/>
            <person name="Ishii H."/>
            <person name="Satoh N."/>
            <person name="Nishiyama T."/>
            <person name="Hasebe M."/>
            <person name="Maruyama T."/>
            <person name="Minagawa J."/>
            <person name="Obokata J."/>
            <person name="Shigenobu S."/>
        </authorList>
    </citation>
    <scope>NUCLEOTIDE SEQUENCE [LARGE SCALE GENOMIC DNA]</scope>
</reference>
<gene>
    <name evidence="1" type="ORF">PoB_001922000</name>
</gene>